<dbReference type="OrthoDB" id="513552at2"/>
<evidence type="ECO:0000313" key="1">
    <source>
        <dbReference type="EMBL" id="SMG47410.1"/>
    </source>
</evidence>
<name>A0A1X7L137_9SPHI</name>
<dbReference type="RefSeq" id="WP_085474101.1">
    <property type="nucleotide sequence ID" value="NZ_CP038029.1"/>
</dbReference>
<sequence>MRRERTSTPTKVSEDFYWVRKVTVLLDSKFRIGQFRFGIDPILNFIPIAGQIITFTISVLLVLIMFRNGVSSKAATKMLLNTMTDATVGAIPFIGNIYDFYSKANQKNIRILEEYYYENKHQGSAKGILFSIFAILLLLCTLIIILLWSLGKWLIALF</sequence>
<dbReference type="Proteomes" id="UP000192980">
    <property type="component" value="Unassembled WGS sequence"/>
</dbReference>
<dbReference type="STRING" id="561061.SAMN05660862_3416"/>
<dbReference type="InterPro" id="IPR025187">
    <property type="entry name" value="DUF4112"/>
</dbReference>
<dbReference type="AlphaFoldDB" id="A0A1X7L137"/>
<dbReference type="PANTHER" id="PTHR35519:SF2">
    <property type="entry name" value="PH DOMAIN PROTEIN"/>
    <property type="match status" value="1"/>
</dbReference>
<reference evidence="1 2" key="1">
    <citation type="submission" date="2017-04" db="EMBL/GenBank/DDBJ databases">
        <authorList>
            <person name="Afonso C.L."/>
            <person name="Miller P.J."/>
            <person name="Scott M.A."/>
            <person name="Spackman E."/>
            <person name="Goraichik I."/>
            <person name="Dimitrov K.M."/>
            <person name="Suarez D.L."/>
            <person name="Swayne D.E."/>
        </authorList>
    </citation>
    <scope>NUCLEOTIDE SEQUENCE [LARGE SCALE GENOMIC DNA]</scope>
    <source>
        <strain evidence="1 2">DSM 22418</strain>
    </source>
</reference>
<accession>A0A1X7L137</accession>
<evidence type="ECO:0000313" key="2">
    <source>
        <dbReference type="Proteomes" id="UP000192980"/>
    </source>
</evidence>
<dbReference type="Pfam" id="PF13430">
    <property type="entry name" value="DUF4112"/>
    <property type="match status" value="1"/>
</dbReference>
<proteinExistence type="predicted"/>
<gene>
    <name evidence="1" type="ORF">SAMN05660862_3416</name>
</gene>
<keyword evidence="2" id="KW-1185">Reference proteome</keyword>
<protein>
    <submittedName>
        <fullName evidence="1">Uncharacterized protein</fullName>
    </submittedName>
</protein>
<dbReference type="PANTHER" id="PTHR35519">
    <property type="entry name" value="MEMBRANE PROTEINS"/>
    <property type="match status" value="1"/>
</dbReference>
<organism evidence="1 2">
    <name type="scientific">Sphingobacterium psychroaquaticum</name>
    <dbReference type="NCBI Taxonomy" id="561061"/>
    <lineage>
        <taxon>Bacteria</taxon>
        <taxon>Pseudomonadati</taxon>
        <taxon>Bacteroidota</taxon>
        <taxon>Sphingobacteriia</taxon>
        <taxon>Sphingobacteriales</taxon>
        <taxon>Sphingobacteriaceae</taxon>
        <taxon>Sphingobacterium</taxon>
    </lineage>
</organism>
<dbReference type="EMBL" id="FXAU01000007">
    <property type="protein sequence ID" value="SMG47410.1"/>
    <property type="molecule type" value="Genomic_DNA"/>
</dbReference>